<dbReference type="Gene3D" id="3.40.50.1460">
    <property type="match status" value="1"/>
</dbReference>
<evidence type="ECO:0000256" key="2">
    <source>
        <dbReference type="ARBA" id="ARBA00009941"/>
    </source>
</evidence>
<keyword evidence="4" id="KW-0645">Protease</keyword>
<keyword evidence="6" id="KW-0378">Hydrolase</keyword>
<dbReference type="GO" id="GO:0005773">
    <property type="term" value="C:vacuole"/>
    <property type="evidence" value="ECO:0007669"/>
    <property type="project" value="GOC"/>
</dbReference>
<comment type="catalytic activity">
    <reaction evidence="1">
        <text>Hydrolysis of proteins and small molecule substrates at -Asn-|-Xaa- bonds.</text>
        <dbReference type="EC" id="3.4.22.34"/>
    </reaction>
</comment>
<dbReference type="AlphaFoldDB" id="A0A5J4UQD9"/>
<sequence length="414" mass="46408">VSLAYADNWAVLVAGSNTFSNYRHQSDIFRTYKILINNGFDPTKIITMAYDDIATDKQNPFPGKVFNEPDGPDVYIGTKNIDYKGKDVTADNFYAVLEGDSTKTGGKKVLKSTTDDNVFIFFNDHGGSGLICFPVGPYCYANDLNTHLKSMHTKGLYKQLLFYVEACEAGSMFANLLPQDINLYVVTAANPSESSWAEYCGLSKYAYTCLSNEFSQNWEKESDHGDLTKETVGQQFDNVKAATSGSHVTEYGDQSLKTQTLITFQGHVKGQLPKDLKKTLDEVVGDKKASSGMRVPQEEVYLHQLRMRASGENEFGSEAKEYHAALELKNKEKFRSDKLASFFGLSYPDYRANVQRAYDMDLYKRAVETFEQKCGRLNEFNLWINTAILSQAINSGALKQSNFNSYVQLLNTLA</sequence>
<feature type="active site" description="Nucleophile" evidence="8">
    <location>
        <position position="167"/>
    </location>
</feature>
<dbReference type="GO" id="GO:0004197">
    <property type="term" value="F:cysteine-type endopeptidase activity"/>
    <property type="evidence" value="ECO:0007669"/>
    <property type="project" value="UniProtKB-EC"/>
</dbReference>
<accession>A0A5J4UQD9</accession>
<feature type="active site" evidence="8">
    <location>
        <position position="125"/>
    </location>
</feature>
<evidence type="ECO:0000256" key="8">
    <source>
        <dbReference type="PIRSR" id="PIRSR019663-1"/>
    </source>
</evidence>
<dbReference type="EC" id="3.4.22.34" evidence="3"/>
<dbReference type="GO" id="GO:0051603">
    <property type="term" value="P:proteolysis involved in protein catabolic process"/>
    <property type="evidence" value="ECO:0007669"/>
    <property type="project" value="TreeGrafter"/>
</dbReference>
<keyword evidence="7" id="KW-0788">Thiol protease</keyword>
<dbReference type="FunFam" id="3.40.50.1460:FF:000006">
    <property type="entry name" value="Legumain"/>
    <property type="match status" value="1"/>
</dbReference>
<dbReference type="GO" id="GO:0006624">
    <property type="term" value="P:vacuolar protein processing"/>
    <property type="evidence" value="ECO:0007669"/>
    <property type="project" value="TreeGrafter"/>
</dbReference>
<dbReference type="InterPro" id="IPR001096">
    <property type="entry name" value="Peptidase_C13"/>
</dbReference>
<organism evidence="9 10">
    <name type="scientific">Streblomastix strix</name>
    <dbReference type="NCBI Taxonomy" id="222440"/>
    <lineage>
        <taxon>Eukaryota</taxon>
        <taxon>Metamonada</taxon>
        <taxon>Preaxostyla</taxon>
        <taxon>Oxymonadida</taxon>
        <taxon>Streblomastigidae</taxon>
        <taxon>Streblomastix</taxon>
    </lineage>
</organism>
<reference evidence="9 10" key="1">
    <citation type="submission" date="2019-03" db="EMBL/GenBank/DDBJ databases">
        <title>Single cell metagenomics reveals metabolic interactions within the superorganism composed of flagellate Streblomastix strix and complex community of Bacteroidetes bacteria on its surface.</title>
        <authorList>
            <person name="Treitli S.C."/>
            <person name="Kolisko M."/>
            <person name="Husnik F."/>
            <person name="Keeling P."/>
            <person name="Hampl V."/>
        </authorList>
    </citation>
    <scope>NUCLEOTIDE SEQUENCE [LARGE SCALE GENOMIC DNA]</scope>
    <source>
        <strain evidence="9">ST1C</strain>
    </source>
</reference>
<dbReference type="PANTHER" id="PTHR12000:SF42">
    <property type="entry name" value="LEGUMAIN"/>
    <property type="match status" value="1"/>
</dbReference>
<evidence type="ECO:0000256" key="5">
    <source>
        <dbReference type="ARBA" id="ARBA00022729"/>
    </source>
</evidence>
<gene>
    <name evidence="9" type="ORF">EZS28_032458</name>
</gene>
<dbReference type="PRINTS" id="PR00776">
    <property type="entry name" value="HEMOGLOBNASE"/>
</dbReference>
<keyword evidence="5" id="KW-0732">Signal</keyword>
<dbReference type="Pfam" id="PF01650">
    <property type="entry name" value="Peptidase_C13"/>
    <property type="match status" value="1"/>
</dbReference>
<dbReference type="Proteomes" id="UP000324800">
    <property type="component" value="Unassembled WGS sequence"/>
</dbReference>
<comment type="similarity">
    <text evidence="2">Belongs to the peptidase C13 family.</text>
</comment>
<protein>
    <recommendedName>
        <fullName evidence="3">legumain</fullName>
        <ecNumber evidence="3">3.4.22.34</ecNumber>
    </recommendedName>
</protein>
<dbReference type="EMBL" id="SNRW01013970">
    <property type="protein sequence ID" value="KAA6372015.1"/>
    <property type="molecule type" value="Genomic_DNA"/>
</dbReference>
<comment type="caution">
    <text evidence="9">The sequence shown here is derived from an EMBL/GenBank/DDBJ whole genome shotgun (WGS) entry which is preliminary data.</text>
</comment>
<evidence type="ECO:0000256" key="7">
    <source>
        <dbReference type="ARBA" id="ARBA00022807"/>
    </source>
</evidence>
<name>A0A5J4UQD9_9EUKA</name>
<evidence type="ECO:0000313" key="10">
    <source>
        <dbReference type="Proteomes" id="UP000324800"/>
    </source>
</evidence>
<evidence type="ECO:0000256" key="6">
    <source>
        <dbReference type="ARBA" id="ARBA00022801"/>
    </source>
</evidence>
<dbReference type="PIRSF" id="PIRSF019663">
    <property type="entry name" value="Legumain"/>
    <property type="match status" value="1"/>
</dbReference>
<evidence type="ECO:0000256" key="3">
    <source>
        <dbReference type="ARBA" id="ARBA00012628"/>
    </source>
</evidence>
<feature type="non-terminal residue" evidence="9">
    <location>
        <position position="1"/>
    </location>
</feature>
<dbReference type="OrthoDB" id="192611at2759"/>
<evidence type="ECO:0000256" key="4">
    <source>
        <dbReference type="ARBA" id="ARBA00022670"/>
    </source>
</evidence>
<evidence type="ECO:0000256" key="1">
    <source>
        <dbReference type="ARBA" id="ARBA00000810"/>
    </source>
</evidence>
<dbReference type="PANTHER" id="PTHR12000">
    <property type="entry name" value="HEMOGLOBINASE FAMILY MEMBER"/>
    <property type="match status" value="1"/>
</dbReference>
<proteinExistence type="inferred from homology"/>
<evidence type="ECO:0000313" key="9">
    <source>
        <dbReference type="EMBL" id="KAA6372015.1"/>
    </source>
</evidence>